<sequence>MHDETPLVQFKLLLPARLKDAIAAIAQVKRRSLSQEIVATLEERYPGEQQESMVVDLPSGMLEQIKRAADARGNSINQVVVDVLEREFPPPQPDRDILGVAIDLALPGVRAASSDEEALQAIEAGNRVLAKTNLGWRLVLTHVGDKRAIGFADA</sequence>
<dbReference type="AlphaFoldDB" id="A0A844H9J9"/>
<dbReference type="GO" id="GO:0006355">
    <property type="term" value="P:regulation of DNA-templated transcription"/>
    <property type="evidence" value="ECO:0007669"/>
    <property type="project" value="InterPro"/>
</dbReference>
<evidence type="ECO:0008006" key="3">
    <source>
        <dbReference type="Google" id="ProtNLM"/>
    </source>
</evidence>
<dbReference type="Proteomes" id="UP000442533">
    <property type="component" value="Unassembled WGS sequence"/>
</dbReference>
<dbReference type="RefSeq" id="WP_155066147.1">
    <property type="nucleotide sequence ID" value="NZ_WMIF01000058.1"/>
</dbReference>
<dbReference type="OrthoDB" id="6890552at2"/>
<dbReference type="EMBL" id="WMIF01000058">
    <property type="protein sequence ID" value="MTH36654.1"/>
    <property type="molecule type" value="Genomic_DNA"/>
</dbReference>
<protein>
    <recommendedName>
        <fullName evidence="3">Arc-like DNA binding domain-containing protein</fullName>
    </recommendedName>
</protein>
<dbReference type="Gene3D" id="1.10.1220.10">
    <property type="entry name" value="Met repressor-like"/>
    <property type="match status" value="2"/>
</dbReference>
<name>A0A844H9J9_9RHOB</name>
<gene>
    <name evidence="1" type="ORF">GL279_18960</name>
</gene>
<evidence type="ECO:0000313" key="1">
    <source>
        <dbReference type="EMBL" id="MTH36654.1"/>
    </source>
</evidence>
<evidence type="ECO:0000313" key="2">
    <source>
        <dbReference type="Proteomes" id="UP000442533"/>
    </source>
</evidence>
<dbReference type="InterPro" id="IPR013321">
    <property type="entry name" value="Arc_rbn_hlx_hlx"/>
</dbReference>
<organism evidence="1 2">
    <name type="scientific">Paracoccus limosus</name>
    <dbReference type="NCBI Taxonomy" id="913252"/>
    <lineage>
        <taxon>Bacteria</taxon>
        <taxon>Pseudomonadati</taxon>
        <taxon>Pseudomonadota</taxon>
        <taxon>Alphaproteobacteria</taxon>
        <taxon>Rhodobacterales</taxon>
        <taxon>Paracoccaceae</taxon>
        <taxon>Paracoccus</taxon>
    </lineage>
</organism>
<keyword evidence="2" id="KW-1185">Reference proteome</keyword>
<proteinExistence type="predicted"/>
<accession>A0A844H9J9</accession>
<dbReference type="InterPro" id="IPR010985">
    <property type="entry name" value="Ribbon_hlx_hlx"/>
</dbReference>
<dbReference type="SUPFAM" id="SSF47598">
    <property type="entry name" value="Ribbon-helix-helix"/>
    <property type="match status" value="2"/>
</dbReference>
<comment type="caution">
    <text evidence="1">The sequence shown here is derived from an EMBL/GenBank/DDBJ whole genome shotgun (WGS) entry which is preliminary data.</text>
</comment>
<reference evidence="1 2" key="1">
    <citation type="submission" date="2019-11" db="EMBL/GenBank/DDBJ databases">
        <authorList>
            <person name="Dong K."/>
        </authorList>
    </citation>
    <scope>NUCLEOTIDE SEQUENCE [LARGE SCALE GENOMIC DNA]</scope>
    <source>
        <strain evidence="1 2">JCM 17370</strain>
    </source>
</reference>